<dbReference type="SUPFAM" id="SSF54427">
    <property type="entry name" value="NTF2-like"/>
    <property type="match status" value="1"/>
</dbReference>
<protein>
    <recommendedName>
        <fullName evidence="2">SnoaL-like domain-containing protein</fullName>
    </recommendedName>
</protein>
<dbReference type="EMBL" id="LAZR01000103">
    <property type="protein sequence ID" value="KKN91470.1"/>
    <property type="molecule type" value="Genomic_DNA"/>
</dbReference>
<dbReference type="InterPro" id="IPR032710">
    <property type="entry name" value="NTF2-like_dom_sf"/>
</dbReference>
<dbReference type="AlphaFoldDB" id="A0A0F9UE49"/>
<reference evidence="1" key="1">
    <citation type="journal article" date="2015" name="Nature">
        <title>Complex archaea that bridge the gap between prokaryotes and eukaryotes.</title>
        <authorList>
            <person name="Spang A."/>
            <person name="Saw J.H."/>
            <person name="Jorgensen S.L."/>
            <person name="Zaremba-Niedzwiedzka K."/>
            <person name="Martijn J."/>
            <person name="Lind A.E."/>
            <person name="van Eijk R."/>
            <person name="Schleper C."/>
            <person name="Guy L."/>
            <person name="Ettema T.J."/>
        </authorList>
    </citation>
    <scope>NUCLEOTIDE SEQUENCE</scope>
</reference>
<evidence type="ECO:0008006" key="2">
    <source>
        <dbReference type="Google" id="ProtNLM"/>
    </source>
</evidence>
<name>A0A0F9UE49_9ZZZZ</name>
<gene>
    <name evidence="1" type="ORF">LCGC14_0218030</name>
</gene>
<organism evidence="1">
    <name type="scientific">marine sediment metagenome</name>
    <dbReference type="NCBI Taxonomy" id="412755"/>
    <lineage>
        <taxon>unclassified sequences</taxon>
        <taxon>metagenomes</taxon>
        <taxon>ecological metagenomes</taxon>
    </lineage>
</organism>
<accession>A0A0F9UE49</accession>
<evidence type="ECO:0000313" key="1">
    <source>
        <dbReference type="EMBL" id="KKN91470.1"/>
    </source>
</evidence>
<dbReference type="Gene3D" id="3.10.450.50">
    <property type="match status" value="1"/>
</dbReference>
<comment type="caution">
    <text evidence="1">The sequence shown here is derived from an EMBL/GenBank/DDBJ whole genome shotgun (WGS) entry which is preliminary data.</text>
</comment>
<sequence>MKRIKITLLFVAMAFGATLSNAQEPSATLDFDNGKTAMETLKKYITAIQNADVENISNLMTKDAMVYGLGSGSDSLNATQHKDYWINSLANYNHNISKDLYLPVKVENSWNEGEWLLTWGVNTLENNKTGVVTPVPYHIAAVVKDDKIAAMHYYLDYISLLTKQGYTVIPPDTAEK</sequence>
<proteinExistence type="predicted"/>